<protein>
    <submittedName>
        <fullName evidence="3">Polysaccharide deacetylase</fullName>
    </submittedName>
</protein>
<dbReference type="EMBL" id="JACSRA010000028">
    <property type="protein sequence ID" value="MBD7912761.1"/>
    <property type="molecule type" value="Genomic_DNA"/>
</dbReference>
<feature type="signal peptide" evidence="1">
    <location>
        <begin position="1"/>
        <end position="30"/>
    </location>
</feature>
<dbReference type="RefSeq" id="WP_143316251.1">
    <property type="nucleotide sequence ID" value="NZ_JACSRA010000028.1"/>
</dbReference>
<keyword evidence="1" id="KW-0732">Signal</keyword>
<evidence type="ECO:0000313" key="4">
    <source>
        <dbReference type="Proteomes" id="UP000627781"/>
    </source>
</evidence>
<dbReference type="CDD" id="cd10944">
    <property type="entry name" value="CE4_SmPgdA_like"/>
    <property type="match status" value="1"/>
</dbReference>
<reference evidence="3 4" key="1">
    <citation type="submission" date="2020-08" db="EMBL/GenBank/DDBJ databases">
        <title>A Genomic Blueprint of the Chicken Gut Microbiome.</title>
        <authorList>
            <person name="Gilroy R."/>
            <person name="Ravi A."/>
            <person name="Getino M."/>
            <person name="Pursley I."/>
            <person name="Horton D.L."/>
            <person name="Alikhan N.-F."/>
            <person name="Baker D."/>
            <person name="Gharbi K."/>
            <person name="Hall N."/>
            <person name="Watson M."/>
            <person name="Adriaenssens E.M."/>
            <person name="Foster-Nyarko E."/>
            <person name="Jarju S."/>
            <person name="Secka A."/>
            <person name="Antonio M."/>
            <person name="Oren A."/>
            <person name="Chaudhuri R."/>
            <person name="La Ragione R.M."/>
            <person name="Hildebrand F."/>
            <person name="Pallen M.J."/>
        </authorList>
    </citation>
    <scope>NUCLEOTIDE SEQUENCE [LARGE SCALE GENOMIC DNA]</scope>
    <source>
        <strain evidence="3 4">Sa3CVN1</strain>
    </source>
</reference>
<proteinExistence type="predicted"/>
<evidence type="ECO:0000256" key="1">
    <source>
        <dbReference type="SAM" id="SignalP"/>
    </source>
</evidence>
<feature type="domain" description="NodB homology" evidence="2">
    <location>
        <begin position="34"/>
        <end position="221"/>
    </location>
</feature>
<dbReference type="InterPro" id="IPR011330">
    <property type="entry name" value="Glyco_hydro/deAcase_b/a-brl"/>
</dbReference>
<dbReference type="InterPro" id="IPR002509">
    <property type="entry name" value="NODB_dom"/>
</dbReference>
<dbReference type="PANTHER" id="PTHR10587">
    <property type="entry name" value="GLYCOSYL TRANSFERASE-RELATED"/>
    <property type="match status" value="1"/>
</dbReference>
<dbReference type="PROSITE" id="PS51677">
    <property type="entry name" value="NODB"/>
    <property type="match status" value="1"/>
</dbReference>
<dbReference type="PANTHER" id="PTHR10587:SF125">
    <property type="entry name" value="POLYSACCHARIDE DEACETYLASE YHEN-RELATED"/>
    <property type="match status" value="1"/>
</dbReference>
<gene>
    <name evidence="3" type="ORF">H9661_15525</name>
</gene>
<dbReference type="InterPro" id="IPR050248">
    <property type="entry name" value="Polysacc_deacetylase_ArnD"/>
</dbReference>
<accession>A0ABR8PX57</accession>
<name>A0ABR8PX57_9CLOT</name>
<feature type="chain" id="PRO_5047091886" evidence="1">
    <location>
        <begin position="31"/>
        <end position="236"/>
    </location>
</feature>
<keyword evidence="4" id="KW-1185">Reference proteome</keyword>
<evidence type="ECO:0000259" key="2">
    <source>
        <dbReference type="PROSITE" id="PS51677"/>
    </source>
</evidence>
<comment type="caution">
    <text evidence="3">The sequence shown here is derived from an EMBL/GenBank/DDBJ whole genome shotgun (WGS) entry which is preliminary data.</text>
</comment>
<organism evidence="3 4">
    <name type="scientific">Clostridium cibarium</name>
    <dbReference type="NCBI Taxonomy" id="2762247"/>
    <lineage>
        <taxon>Bacteria</taxon>
        <taxon>Bacillati</taxon>
        <taxon>Bacillota</taxon>
        <taxon>Clostridia</taxon>
        <taxon>Eubacteriales</taxon>
        <taxon>Clostridiaceae</taxon>
        <taxon>Clostridium</taxon>
    </lineage>
</organism>
<dbReference type="Proteomes" id="UP000627781">
    <property type="component" value="Unassembled WGS sequence"/>
</dbReference>
<dbReference type="SUPFAM" id="SSF88713">
    <property type="entry name" value="Glycoside hydrolase/deacetylase"/>
    <property type="match status" value="1"/>
</dbReference>
<evidence type="ECO:0000313" key="3">
    <source>
        <dbReference type="EMBL" id="MBD7912761.1"/>
    </source>
</evidence>
<dbReference type="Gene3D" id="3.20.20.370">
    <property type="entry name" value="Glycoside hydrolase/deacetylase"/>
    <property type="match status" value="1"/>
</dbReference>
<sequence>MFKKNRRFISIFLTVLLVLSQRLVPTYASEANPKIIYLTFDDGPGGKVTEATLDILKREEVPATFFLIGNQIKGQEQLLIRMKNEGHSLGLHSMSHDRCKLYSCNTSFLNEMLEVKAYIKEVTGEDTNILRFPFGCNNSTFTLKPELVNLLHQNNFKIYDWNVDTTDGANFNSPPTRFTKNARSDKDVIFLLMHCGYANKNSPKALPEIIKYYKDKGYVFKPITSETEEFFHYIKK</sequence>
<dbReference type="Pfam" id="PF01522">
    <property type="entry name" value="Polysacc_deac_1"/>
    <property type="match status" value="1"/>
</dbReference>